<evidence type="ECO:0000313" key="9">
    <source>
        <dbReference type="Proteomes" id="UP000198309"/>
    </source>
</evidence>
<keyword evidence="9" id="KW-1185">Reference proteome</keyword>
<dbReference type="PIRSF" id="PIRSF015582">
    <property type="entry name" value="Cit_lyase_B"/>
    <property type="match status" value="1"/>
</dbReference>
<proteinExistence type="predicted"/>
<dbReference type="Pfam" id="PF03328">
    <property type="entry name" value="HpcH_HpaI"/>
    <property type="match status" value="1"/>
</dbReference>
<dbReference type="InterPro" id="IPR005000">
    <property type="entry name" value="Aldolase/citrate-lyase_domain"/>
</dbReference>
<dbReference type="EMBL" id="FNEC01000026">
    <property type="protein sequence ID" value="SDJ97643.1"/>
    <property type="molecule type" value="Genomic_DNA"/>
</dbReference>
<reference evidence="7 10" key="1">
    <citation type="submission" date="2016-10" db="EMBL/GenBank/DDBJ databases">
        <authorList>
            <person name="de Groot N.N."/>
        </authorList>
    </citation>
    <scope>NUCLEOTIDE SEQUENCE [LARGE SCALE GENOMIC DNA]</scope>
    <source>
        <strain evidence="7 10">CCM 7361</strain>
    </source>
</reference>
<dbReference type="Gene3D" id="3.20.20.60">
    <property type="entry name" value="Phosphoenolpyruvate-binding domains"/>
    <property type="match status" value="1"/>
</dbReference>
<feature type="binding site" evidence="5">
    <location>
        <position position="120"/>
    </location>
    <ligand>
        <name>Mg(2+)</name>
        <dbReference type="ChEBI" id="CHEBI:18420"/>
    </ligand>
</feature>
<gene>
    <name evidence="7" type="ORF">SAMN05216189_102623</name>
    <name evidence="8" type="ORF">SAMN06295949_11397</name>
</gene>
<evidence type="ECO:0000256" key="2">
    <source>
        <dbReference type="ARBA" id="ARBA00022723"/>
    </source>
</evidence>
<sequence length="283" mass="30340">MSDFRLGEAILFCPADRPDRYEKALARADRVILDLEDAVSPAAKARARRCVIDALPRLGDRVMVRINASASASAWHDEDLKALRELREQKQVAPWLMLPKAESPAQLEHLGDFSLVALCETARGVTNAGALAASANCVALFWGGEDLVADLGGCRSRDPSGRYYPLIEQARGSVLLAAASHGKAAIDAVHIDIADVEGLARESREAADLGFRAKACIHPSHVALIREAFRPDEARCRWAEAVLGAMKGAQGGVAALDGQMIDEPLFRQALRILEAAGRSPGCG</sequence>
<feature type="binding site" evidence="4">
    <location>
        <position position="65"/>
    </location>
    <ligand>
        <name>substrate</name>
    </ligand>
</feature>
<dbReference type="GO" id="GO:0016829">
    <property type="term" value="F:lyase activity"/>
    <property type="evidence" value="ECO:0007669"/>
    <property type="project" value="UniProtKB-KW"/>
</dbReference>
<evidence type="ECO:0000313" key="7">
    <source>
        <dbReference type="EMBL" id="SDJ97643.1"/>
    </source>
</evidence>
<keyword evidence="3 5" id="KW-0460">Magnesium</keyword>
<reference evidence="8 9" key="2">
    <citation type="submission" date="2017-06" db="EMBL/GenBank/DDBJ databases">
        <authorList>
            <person name="Varghese N."/>
            <person name="Submissions S."/>
        </authorList>
    </citation>
    <scope>NUCLEOTIDE SEQUENCE [LARGE SCALE GENOMIC DNA]</scope>
    <source>
        <strain evidence="8 9">RLD-1</strain>
    </source>
</reference>
<keyword evidence="7" id="KW-0456">Lyase</keyword>
<evidence type="ECO:0000256" key="4">
    <source>
        <dbReference type="PIRSR" id="PIRSR015582-1"/>
    </source>
</evidence>
<evidence type="ECO:0000313" key="10">
    <source>
        <dbReference type="Proteomes" id="UP000199693"/>
    </source>
</evidence>
<dbReference type="InterPro" id="IPR015813">
    <property type="entry name" value="Pyrv/PenolPyrv_kinase-like_dom"/>
</dbReference>
<evidence type="ECO:0000256" key="3">
    <source>
        <dbReference type="ARBA" id="ARBA00022842"/>
    </source>
</evidence>
<evidence type="ECO:0000256" key="5">
    <source>
        <dbReference type="PIRSR" id="PIRSR015582-2"/>
    </source>
</evidence>
<name>A0A239JSB1_9PSED</name>
<dbReference type="InterPro" id="IPR040442">
    <property type="entry name" value="Pyrv_kinase-like_dom_sf"/>
</dbReference>
<evidence type="ECO:0000256" key="1">
    <source>
        <dbReference type="ARBA" id="ARBA00001946"/>
    </source>
</evidence>
<dbReference type="Proteomes" id="UP000199693">
    <property type="component" value="Unassembled WGS sequence"/>
</dbReference>
<feature type="domain" description="HpcH/HpaI aldolase/citrate lyase" evidence="6">
    <location>
        <begin position="10"/>
        <end position="219"/>
    </location>
</feature>
<dbReference type="EMBL" id="FZPC01000013">
    <property type="protein sequence ID" value="SNT08771.1"/>
    <property type="molecule type" value="Genomic_DNA"/>
</dbReference>
<comment type="cofactor">
    <cofactor evidence="1">
        <name>Mg(2+)</name>
        <dbReference type="ChEBI" id="CHEBI:18420"/>
    </cofactor>
</comment>
<evidence type="ECO:0000259" key="6">
    <source>
        <dbReference type="Pfam" id="PF03328"/>
    </source>
</evidence>
<keyword evidence="2 5" id="KW-0479">Metal-binding</keyword>
<accession>A0A239JSB1</accession>
<dbReference type="PANTHER" id="PTHR32308:SF10">
    <property type="entry name" value="CITRATE LYASE SUBUNIT BETA"/>
    <property type="match status" value="1"/>
</dbReference>
<dbReference type="Proteomes" id="UP000198309">
    <property type="component" value="Unassembled WGS sequence"/>
</dbReference>
<organism evidence="7 10">
    <name type="scientific">Pseudomonas delhiensis</name>
    <dbReference type="NCBI Taxonomy" id="366289"/>
    <lineage>
        <taxon>Bacteria</taxon>
        <taxon>Pseudomonadati</taxon>
        <taxon>Pseudomonadota</taxon>
        <taxon>Gammaproteobacteria</taxon>
        <taxon>Pseudomonadales</taxon>
        <taxon>Pseudomonadaceae</taxon>
        <taxon>Pseudomonas</taxon>
    </lineage>
</organism>
<feature type="binding site" evidence="4">
    <location>
        <position position="120"/>
    </location>
    <ligand>
        <name>substrate</name>
    </ligand>
</feature>
<dbReference type="SUPFAM" id="SSF51621">
    <property type="entry name" value="Phosphoenolpyruvate/pyruvate domain"/>
    <property type="match status" value="1"/>
</dbReference>
<dbReference type="InterPro" id="IPR011206">
    <property type="entry name" value="Citrate_lyase_beta/mcl1/mcl2"/>
</dbReference>
<feature type="binding site" evidence="5">
    <location>
        <position position="146"/>
    </location>
    <ligand>
        <name>Mg(2+)</name>
        <dbReference type="ChEBI" id="CHEBI:18420"/>
    </ligand>
</feature>
<dbReference type="AlphaFoldDB" id="A0A239JSB1"/>
<evidence type="ECO:0000313" key="8">
    <source>
        <dbReference type="EMBL" id="SNT08771.1"/>
    </source>
</evidence>
<dbReference type="GO" id="GO:0000287">
    <property type="term" value="F:magnesium ion binding"/>
    <property type="evidence" value="ECO:0007669"/>
    <property type="project" value="TreeGrafter"/>
</dbReference>
<dbReference type="RefSeq" id="WP_089391993.1">
    <property type="nucleotide sequence ID" value="NZ_FNEC01000026.1"/>
</dbReference>
<dbReference type="PANTHER" id="PTHR32308">
    <property type="entry name" value="LYASE BETA SUBUNIT, PUTATIVE (AFU_ORTHOLOGUE AFUA_4G13030)-RELATED"/>
    <property type="match status" value="1"/>
</dbReference>
<dbReference type="GO" id="GO:0006107">
    <property type="term" value="P:oxaloacetate metabolic process"/>
    <property type="evidence" value="ECO:0007669"/>
    <property type="project" value="TreeGrafter"/>
</dbReference>
<protein>
    <submittedName>
        <fullName evidence="7">Citrate lyase subunit beta / citryl-CoA lyase</fullName>
    </submittedName>
</protein>